<proteinExistence type="predicted"/>
<keyword evidence="3" id="KW-1185">Reference proteome</keyword>
<dbReference type="EMBL" id="JAPJDO010000010">
    <property type="protein sequence ID" value="MCX2937852.1"/>
    <property type="molecule type" value="Genomic_DNA"/>
</dbReference>
<evidence type="ECO:0000313" key="3">
    <source>
        <dbReference type="Proteomes" id="UP001300745"/>
    </source>
</evidence>
<protein>
    <submittedName>
        <fullName evidence="2">Uncharacterized protein</fullName>
    </submittedName>
</protein>
<evidence type="ECO:0000256" key="1">
    <source>
        <dbReference type="SAM" id="MobiDB-lite"/>
    </source>
</evidence>
<accession>A0ABT3SG41</accession>
<feature type="compositionally biased region" description="Polar residues" evidence="1">
    <location>
        <begin position="87"/>
        <end position="98"/>
    </location>
</feature>
<organism evidence="2 3">
    <name type="scientific">Mycobacterium pinniadriaticum</name>
    <dbReference type="NCBI Taxonomy" id="2994102"/>
    <lineage>
        <taxon>Bacteria</taxon>
        <taxon>Bacillati</taxon>
        <taxon>Actinomycetota</taxon>
        <taxon>Actinomycetes</taxon>
        <taxon>Mycobacteriales</taxon>
        <taxon>Mycobacteriaceae</taxon>
        <taxon>Mycobacterium</taxon>
    </lineage>
</organism>
<reference evidence="2 3" key="1">
    <citation type="submission" date="2022-11" db="EMBL/GenBank/DDBJ databases">
        <title>Mycobacterium sp. nov.</title>
        <authorList>
            <person name="Papic B."/>
            <person name="Spicic S."/>
            <person name="Duvnjak S."/>
        </authorList>
    </citation>
    <scope>NUCLEOTIDE SEQUENCE [LARGE SCALE GENOMIC DNA]</scope>
    <source>
        <strain evidence="2 3">CVI_P4</strain>
    </source>
</reference>
<dbReference type="RefSeq" id="WP_265997513.1">
    <property type="nucleotide sequence ID" value="NZ_JAPJDN010000010.1"/>
</dbReference>
<feature type="region of interest" description="Disordered" evidence="1">
    <location>
        <begin position="80"/>
        <end position="114"/>
    </location>
</feature>
<evidence type="ECO:0000313" key="2">
    <source>
        <dbReference type="EMBL" id="MCX2937852.1"/>
    </source>
</evidence>
<name>A0ABT3SG41_9MYCO</name>
<sequence length="114" mass="12293">MLKLFLVLIAACAAAEWFWWIVGTVAVIVLGVYVARGYRAAAAEDRAERASARRHARELAARADEQNALILAGDDRGMYGENRPAITAQSAPAQSSVEKGSRHHVAMGDVDVES</sequence>
<comment type="caution">
    <text evidence="2">The sequence shown here is derived from an EMBL/GenBank/DDBJ whole genome shotgun (WGS) entry which is preliminary data.</text>
</comment>
<gene>
    <name evidence="2" type="ORF">ORI27_14170</name>
</gene>
<dbReference type="Proteomes" id="UP001300745">
    <property type="component" value="Unassembled WGS sequence"/>
</dbReference>